<keyword evidence="3" id="KW-0413">Isomerase</keyword>
<dbReference type="KEGG" id="sus:Acid_1866"/>
<dbReference type="Pfam" id="PF01261">
    <property type="entry name" value="AP_endonuc_2"/>
    <property type="match status" value="1"/>
</dbReference>
<dbReference type="eggNOG" id="COG1082">
    <property type="taxonomic scope" value="Bacteria"/>
</dbReference>
<dbReference type="InterPro" id="IPR013022">
    <property type="entry name" value="Xyl_isomerase-like_TIM-brl"/>
</dbReference>
<dbReference type="Gene3D" id="3.20.20.150">
    <property type="entry name" value="Divalent-metal-dependent TIM barrel enzymes"/>
    <property type="match status" value="1"/>
</dbReference>
<dbReference type="AlphaFoldDB" id="Q027F7"/>
<dbReference type="InterPro" id="IPR036237">
    <property type="entry name" value="Xyl_isomerase-like_sf"/>
</dbReference>
<dbReference type="OrthoDB" id="107325at2"/>
<reference evidence="3" key="1">
    <citation type="submission" date="2006-10" db="EMBL/GenBank/DDBJ databases">
        <title>Complete sequence of Solibacter usitatus Ellin6076.</title>
        <authorList>
            <consortium name="US DOE Joint Genome Institute"/>
            <person name="Copeland A."/>
            <person name="Lucas S."/>
            <person name="Lapidus A."/>
            <person name="Barry K."/>
            <person name="Detter J.C."/>
            <person name="Glavina del Rio T."/>
            <person name="Hammon N."/>
            <person name="Israni S."/>
            <person name="Dalin E."/>
            <person name="Tice H."/>
            <person name="Pitluck S."/>
            <person name="Thompson L.S."/>
            <person name="Brettin T."/>
            <person name="Bruce D."/>
            <person name="Han C."/>
            <person name="Tapia R."/>
            <person name="Gilna P."/>
            <person name="Schmutz J."/>
            <person name="Larimer F."/>
            <person name="Land M."/>
            <person name="Hauser L."/>
            <person name="Kyrpides N."/>
            <person name="Mikhailova N."/>
            <person name="Janssen P.H."/>
            <person name="Kuske C.R."/>
            <person name="Richardson P."/>
        </authorList>
    </citation>
    <scope>NUCLEOTIDE SEQUENCE</scope>
    <source>
        <strain evidence="3">Ellin6076</strain>
    </source>
</reference>
<sequence>MLYTRRDLGKLAVAAGTAGRLLASKPSSNFGGVQIGAITYSFRALPASAEETLKYCVECGISAIELMSNVPEGYAGAPAPAGRGGGGRAQMTPEQQAAMRKSAEDTKAWRLSVSMDKYKAFRKMYEDAGVKIYAFKLPPTMSMSDQEYEYIWNVGETLGANHITMELPANDELLQRVAAYAAKRKLRIAFHTHGQGGDSGFDKALGASPYTALNLDVGHYYGVNGKSPVPVIEKYHDRIASLHLKDRKGPNGAGGKSGPGGGGPNMPWGQGETPLKDVLLLMKKQKYKFPGSIEYEYDTPEGSDVLTEVKKCVQFCRTTLT</sequence>
<dbReference type="PANTHER" id="PTHR12110:SF41">
    <property type="entry name" value="INOSOSE DEHYDRATASE"/>
    <property type="match status" value="1"/>
</dbReference>
<feature type="region of interest" description="Disordered" evidence="1">
    <location>
        <begin position="243"/>
        <end position="269"/>
    </location>
</feature>
<protein>
    <submittedName>
        <fullName evidence="3">Xylose isomerase domain protein TIM barrel</fullName>
    </submittedName>
</protein>
<feature type="compositionally biased region" description="Gly residues" evidence="1">
    <location>
        <begin position="251"/>
        <end position="264"/>
    </location>
</feature>
<proteinExistence type="predicted"/>
<organism evidence="3">
    <name type="scientific">Solibacter usitatus (strain Ellin6076)</name>
    <dbReference type="NCBI Taxonomy" id="234267"/>
    <lineage>
        <taxon>Bacteria</taxon>
        <taxon>Pseudomonadati</taxon>
        <taxon>Acidobacteriota</taxon>
        <taxon>Terriglobia</taxon>
        <taxon>Bryobacterales</taxon>
        <taxon>Solibacteraceae</taxon>
        <taxon>Candidatus Solibacter</taxon>
    </lineage>
</organism>
<dbReference type="EMBL" id="CP000473">
    <property type="protein sequence ID" value="ABJ82856.1"/>
    <property type="molecule type" value="Genomic_DNA"/>
</dbReference>
<evidence type="ECO:0000313" key="3">
    <source>
        <dbReference type="EMBL" id="ABJ82856.1"/>
    </source>
</evidence>
<dbReference type="SUPFAM" id="SSF51658">
    <property type="entry name" value="Xylose isomerase-like"/>
    <property type="match status" value="1"/>
</dbReference>
<evidence type="ECO:0000259" key="2">
    <source>
        <dbReference type="Pfam" id="PF01261"/>
    </source>
</evidence>
<dbReference type="InParanoid" id="Q027F7"/>
<feature type="domain" description="Xylose isomerase-like TIM barrel" evidence="2">
    <location>
        <begin position="174"/>
        <end position="302"/>
    </location>
</feature>
<dbReference type="GO" id="GO:0016853">
    <property type="term" value="F:isomerase activity"/>
    <property type="evidence" value="ECO:0007669"/>
    <property type="project" value="UniProtKB-KW"/>
</dbReference>
<dbReference type="PANTHER" id="PTHR12110">
    <property type="entry name" value="HYDROXYPYRUVATE ISOMERASE"/>
    <property type="match status" value="1"/>
</dbReference>
<dbReference type="STRING" id="234267.Acid_1866"/>
<name>Q027F7_SOLUE</name>
<accession>Q027F7</accession>
<gene>
    <name evidence="3" type="ordered locus">Acid_1866</name>
</gene>
<evidence type="ECO:0000256" key="1">
    <source>
        <dbReference type="SAM" id="MobiDB-lite"/>
    </source>
</evidence>
<dbReference type="HOGENOM" id="CLU_882500_0_0_0"/>
<dbReference type="InterPro" id="IPR050312">
    <property type="entry name" value="IolE/XylAMocC-like"/>
</dbReference>